<reference evidence="1" key="1">
    <citation type="submission" date="2012-02" db="EMBL/GenBank/DDBJ databases">
        <title>The complete genome of Solitalea canadensis DSM 3403.</title>
        <authorList>
            <consortium name="US DOE Joint Genome Institute (JGI-PGF)"/>
            <person name="Lucas S."/>
            <person name="Copeland A."/>
            <person name="Lapidus A."/>
            <person name="Glavina del Rio T."/>
            <person name="Dalin E."/>
            <person name="Tice H."/>
            <person name="Bruce D."/>
            <person name="Goodwin L."/>
            <person name="Pitluck S."/>
            <person name="Peters L."/>
            <person name="Ovchinnikova G."/>
            <person name="Lu M."/>
            <person name="Kyrpides N."/>
            <person name="Mavromatis K."/>
            <person name="Ivanova N."/>
            <person name="Brettin T."/>
            <person name="Detter J.C."/>
            <person name="Han C."/>
            <person name="Larimer F."/>
            <person name="Land M."/>
            <person name="Hauser L."/>
            <person name="Markowitz V."/>
            <person name="Cheng J.-F."/>
            <person name="Hugenholtz P."/>
            <person name="Woyke T."/>
            <person name="Wu D."/>
            <person name="Spring S."/>
            <person name="Schroeder M."/>
            <person name="Kopitz M."/>
            <person name="Brambilla E."/>
            <person name="Klenk H.-P."/>
            <person name="Eisen J.A."/>
        </authorList>
    </citation>
    <scope>NUCLEOTIDE SEQUENCE</scope>
    <source>
        <strain evidence="1">DSM 3403</strain>
    </source>
</reference>
<sequence length="598" mass="68666">MQTKPIHSFHIPVMGLAYTIDSPVKVARYGISSVVSIIEDRLIEMMRGYYYNQINEPYEPIDEKQADYRTKRITDYLNLLNKIVKSQFEELRNSAFEKGSELVKYFEMLPDNSSLKSLYDKMLTTKDEFEKLNIQDKLRQLIKPGSIDVNIMTKLDKNNFDKQGNIIENGSDALTSLRAYAESDLHDSSIIFSAGMNPRLFNYIDQFEDFKQQPDGSFKKKVIIKVSDFRSALIQGKYLAKKGIWVSEFRIESGLNCGGHAFATDGFLLGPILEEFKTRRKELIDSLFDLYSKSVKENTPTDIPPVRITVQGGIGNAQEQEFLLNYYEVDATGWGSPFLLVPEATTVDAHTLDLLEKSKEEDITLSHNSPLGVRFNYLRRTTSEIEKLQRIAFNKPGSPCTEKFLQTNTEFTDKPICTASIEYQKTKIEEIKNQDLSLAEKEKQIEAVLSKECLCIGLSNSAALNYNTFFLKNLTAVTICPGPNIAYFDKKVSLKEMVDHIYGRIDLLANKYRPDLFTKELQLYVDYFKEQVDELTESFQEKKQKYVVEFKKNLEEGIDYYKKLAPALSEYKIGNKFEEGLKNAEKQLQKLFSKELSV</sequence>
<accession>H8KLM7</accession>
<dbReference type="Proteomes" id="UP000007590">
    <property type="component" value="Chromosome"/>
</dbReference>
<evidence type="ECO:0000313" key="2">
    <source>
        <dbReference type="Proteomes" id="UP000007590"/>
    </source>
</evidence>
<dbReference type="RefSeq" id="WP_014682137.1">
    <property type="nucleotide sequence ID" value="NC_017770.1"/>
</dbReference>
<dbReference type="STRING" id="929556.Solca_3919"/>
<dbReference type="OrthoDB" id="9811599at2"/>
<organism evidence="1 2">
    <name type="scientific">Solitalea canadensis (strain ATCC 29591 / DSM 3403 / JCM 21819 / LMG 8368 / NBRC 15130 / NCIMB 12057 / USAM 9D)</name>
    <name type="common">Flexibacter canadensis</name>
    <dbReference type="NCBI Taxonomy" id="929556"/>
    <lineage>
        <taxon>Bacteria</taxon>
        <taxon>Pseudomonadati</taxon>
        <taxon>Bacteroidota</taxon>
        <taxon>Sphingobacteriia</taxon>
        <taxon>Sphingobacteriales</taxon>
        <taxon>Sphingobacteriaceae</taxon>
        <taxon>Solitalea</taxon>
    </lineage>
</organism>
<keyword evidence="2" id="KW-1185">Reference proteome</keyword>
<dbReference type="HOGENOM" id="CLU_459141_0_0_10"/>
<dbReference type="EMBL" id="CP003349">
    <property type="protein sequence ID" value="AFD08914.1"/>
    <property type="molecule type" value="Genomic_DNA"/>
</dbReference>
<dbReference type="KEGG" id="scn:Solca_3919"/>
<proteinExistence type="predicted"/>
<gene>
    <name evidence="1" type="ordered locus">Solca_3919</name>
</gene>
<protein>
    <submittedName>
        <fullName evidence="1">Uncharacterized protein</fullName>
    </submittedName>
</protein>
<name>H8KLM7_SOLCM</name>
<dbReference type="AlphaFoldDB" id="H8KLM7"/>
<evidence type="ECO:0000313" key="1">
    <source>
        <dbReference type="EMBL" id="AFD08914.1"/>
    </source>
</evidence>
<dbReference type="eggNOG" id="COG2070">
    <property type="taxonomic scope" value="Bacteria"/>
</dbReference>